<evidence type="ECO:0000313" key="5">
    <source>
        <dbReference type="EMBL" id="CDN50697.1"/>
    </source>
</evidence>
<dbReference type="InterPro" id="IPR011711">
    <property type="entry name" value="GntR_C"/>
</dbReference>
<proteinExistence type="predicted"/>
<evidence type="ECO:0000256" key="1">
    <source>
        <dbReference type="ARBA" id="ARBA00023015"/>
    </source>
</evidence>
<dbReference type="CDD" id="cd07377">
    <property type="entry name" value="WHTH_GntR"/>
    <property type="match status" value="1"/>
</dbReference>
<dbReference type="PANTHER" id="PTHR43537">
    <property type="entry name" value="TRANSCRIPTIONAL REGULATOR, GNTR FAMILY"/>
    <property type="match status" value="1"/>
</dbReference>
<dbReference type="Pfam" id="PF07729">
    <property type="entry name" value="FCD"/>
    <property type="match status" value="1"/>
</dbReference>
<accession>A0A068SWM3</accession>
<dbReference type="OrthoDB" id="7005926at2"/>
<dbReference type="Proteomes" id="UP000028181">
    <property type="component" value="Plasmid pHAMBI540a"/>
</dbReference>
<dbReference type="Gene3D" id="1.20.120.530">
    <property type="entry name" value="GntR ligand-binding domain-like"/>
    <property type="match status" value="1"/>
</dbReference>
<protein>
    <submittedName>
        <fullName evidence="5">Transcriptional regulator mdcY family</fullName>
    </submittedName>
</protein>
<evidence type="ECO:0000259" key="4">
    <source>
        <dbReference type="PROSITE" id="PS50949"/>
    </source>
</evidence>
<keyword evidence="2" id="KW-0238">DNA-binding</keyword>
<dbReference type="AlphaFoldDB" id="A0A068SWM3"/>
<dbReference type="InterPro" id="IPR008920">
    <property type="entry name" value="TF_FadR/GntR_C"/>
</dbReference>
<sequence length="229" mass="25765">MNVLLKGKQGKPSVRDAIEQDIVTGFYSPGDRLDEAGLAARHQVSRTPVREALIQLSTMGLIRMVPNRGAFVTQLTITELVEMFEVMGELEAMCARLAARRIRPEQLKLLEEAQAACATAQQAGNSDDYYYANAEFHRVIYEASGNGFLAENAHALQRRLKPYRRLQLRVPGRVNSSLSEHDEVLAAIRDRDDARARDAMRNHVVIQGEYFSDFLALMRPVERQLIPGE</sequence>
<dbReference type="GeneID" id="24261210"/>
<dbReference type="eggNOG" id="COG1802">
    <property type="taxonomic scope" value="Bacteria"/>
</dbReference>
<dbReference type="Pfam" id="PF00392">
    <property type="entry name" value="GntR"/>
    <property type="match status" value="1"/>
</dbReference>
<dbReference type="PANTHER" id="PTHR43537:SF49">
    <property type="entry name" value="TRANSCRIPTIONAL REGULATORY PROTEIN"/>
    <property type="match status" value="1"/>
</dbReference>
<dbReference type="EMBL" id="HG938354">
    <property type="protein sequence ID" value="CDN50697.1"/>
    <property type="molecule type" value="Genomic_DNA"/>
</dbReference>
<evidence type="ECO:0000256" key="2">
    <source>
        <dbReference type="ARBA" id="ARBA00023125"/>
    </source>
</evidence>
<dbReference type="InterPro" id="IPR000524">
    <property type="entry name" value="Tscrpt_reg_HTH_GntR"/>
</dbReference>
<keyword evidence="5" id="KW-0614">Plasmid</keyword>
<dbReference type="RefSeq" id="WP_041363747.1">
    <property type="nucleotide sequence ID" value="NZ_HG938354.1"/>
</dbReference>
<dbReference type="SMART" id="SM00895">
    <property type="entry name" value="FCD"/>
    <property type="match status" value="1"/>
</dbReference>
<evidence type="ECO:0000256" key="3">
    <source>
        <dbReference type="ARBA" id="ARBA00023163"/>
    </source>
</evidence>
<name>A0A068SWM3_NEOGA</name>
<dbReference type="PROSITE" id="PS50949">
    <property type="entry name" value="HTH_GNTR"/>
    <property type="match status" value="1"/>
</dbReference>
<dbReference type="PATRIC" id="fig|1028800.3.peg.4622"/>
<dbReference type="GO" id="GO:0003700">
    <property type="term" value="F:DNA-binding transcription factor activity"/>
    <property type="evidence" value="ECO:0007669"/>
    <property type="project" value="InterPro"/>
</dbReference>
<dbReference type="SUPFAM" id="SSF46785">
    <property type="entry name" value="Winged helix' DNA-binding domain"/>
    <property type="match status" value="1"/>
</dbReference>
<dbReference type="InterPro" id="IPR036388">
    <property type="entry name" value="WH-like_DNA-bd_sf"/>
</dbReference>
<organism evidence="5 6">
    <name type="scientific">Neorhizobium galegae bv. orientalis str. HAMBI 540</name>
    <dbReference type="NCBI Taxonomy" id="1028800"/>
    <lineage>
        <taxon>Bacteria</taxon>
        <taxon>Pseudomonadati</taxon>
        <taxon>Pseudomonadota</taxon>
        <taxon>Alphaproteobacteria</taxon>
        <taxon>Hyphomicrobiales</taxon>
        <taxon>Rhizobiaceae</taxon>
        <taxon>Rhizobium/Agrobacterium group</taxon>
        <taxon>Neorhizobium</taxon>
    </lineage>
</organism>
<dbReference type="Gene3D" id="1.10.10.10">
    <property type="entry name" value="Winged helix-like DNA-binding domain superfamily/Winged helix DNA-binding domain"/>
    <property type="match status" value="1"/>
</dbReference>
<dbReference type="InterPro" id="IPR036390">
    <property type="entry name" value="WH_DNA-bd_sf"/>
</dbReference>
<gene>
    <name evidence="5" type="ORF">RG540_PA00180</name>
</gene>
<feature type="domain" description="HTH gntR-type" evidence="4">
    <location>
        <begin position="8"/>
        <end position="75"/>
    </location>
</feature>
<keyword evidence="1" id="KW-0805">Transcription regulation</keyword>
<dbReference type="SUPFAM" id="SSF48008">
    <property type="entry name" value="GntR ligand-binding domain-like"/>
    <property type="match status" value="1"/>
</dbReference>
<evidence type="ECO:0000313" key="6">
    <source>
        <dbReference type="Proteomes" id="UP000028181"/>
    </source>
</evidence>
<dbReference type="HOGENOM" id="CLU_017584_5_1_5"/>
<dbReference type="GO" id="GO:0003677">
    <property type="term" value="F:DNA binding"/>
    <property type="evidence" value="ECO:0007669"/>
    <property type="project" value="UniProtKB-KW"/>
</dbReference>
<reference evidence="6" key="1">
    <citation type="journal article" date="2014" name="BMC Genomics">
        <title>Genome sequencing of two Neorhizobium galegae strains reveals a noeT gene responsible for the unusual acetylation of the nodulation factors.</title>
        <authorList>
            <person name="Osterman J."/>
            <person name="Marsh J."/>
            <person name="Laine P.K."/>
            <person name="Zeng Z."/>
            <person name="Alatalo E."/>
            <person name="Sullivan J.T."/>
            <person name="Young J.P."/>
            <person name="Thomas-Oates J."/>
            <person name="Paulin L."/>
            <person name="Lindstrom K."/>
        </authorList>
    </citation>
    <scope>NUCLEOTIDE SEQUENCE [LARGE SCALE GENOMIC DNA]</scope>
    <source>
        <strain evidence="6">HAMBI 540</strain>
    </source>
</reference>
<geneLocation type="plasmid" evidence="6">
    <name>II</name>
</geneLocation>
<keyword evidence="3" id="KW-0804">Transcription</keyword>
<dbReference type="SMART" id="SM00345">
    <property type="entry name" value="HTH_GNTR"/>
    <property type="match status" value="1"/>
</dbReference>
<keyword evidence="6" id="KW-1185">Reference proteome</keyword>
<dbReference type="KEGG" id="ngg:RG540_PA00180"/>